<name>A0A8T2Y820_POPDE</name>
<dbReference type="EMBL" id="JACEGQ020000008">
    <property type="protein sequence ID" value="KAH8501152.1"/>
    <property type="molecule type" value="Genomic_DNA"/>
</dbReference>
<organism evidence="1 2">
    <name type="scientific">Populus deltoides</name>
    <name type="common">Eastern poplar</name>
    <name type="synonym">Eastern cottonwood</name>
    <dbReference type="NCBI Taxonomy" id="3696"/>
    <lineage>
        <taxon>Eukaryota</taxon>
        <taxon>Viridiplantae</taxon>
        <taxon>Streptophyta</taxon>
        <taxon>Embryophyta</taxon>
        <taxon>Tracheophyta</taxon>
        <taxon>Spermatophyta</taxon>
        <taxon>Magnoliopsida</taxon>
        <taxon>eudicotyledons</taxon>
        <taxon>Gunneridae</taxon>
        <taxon>Pentapetalae</taxon>
        <taxon>rosids</taxon>
        <taxon>fabids</taxon>
        <taxon>Malpighiales</taxon>
        <taxon>Salicaceae</taxon>
        <taxon>Saliceae</taxon>
        <taxon>Populus</taxon>
    </lineage>
</organism>
<sequence length="119" mass="13794">MAEKTRARDLKRMEESLETLTKVVSELTKQQFQLLKQQSSLNSTYDGIANRYNREFSDIRVLIEGINLQHIETMRVRQYGVNRRAHGDVNGVVIVYNGLMNRLSAPEEYVMLILRQHGA</sequence>
<dbReference type="AlphaFoldDB" id="A0A8T2Y820"/>
<evidence type="ECO:0000313" key="2">
    <source>
        <dbReference type="Proteomes" id="UP000807159"/>
    </source>
</evidence>
<accession>A0A8T2Y820</accession>
<reference evidence="1" key="1">
    <citation type="journal article" date="2021" name="J. Hered.">
        <title>Genome Assembly of Salicaceae Populus deltoides (Eastern Cottonwood) I-69 Based on Nanopore Sequencing and Hi-C Technologies.</title>
        <authorList>
            <person name="Bai S."/>
            <person name="Wu H."/>
            <person name="Zhang J."/>
            <person name="Pan Z."/>
            <person name="Zhao W."/>
            <person name="Li Z."/>
            <person name="Tong C."/>
        </authorList>
    </citation>
    <scope>NUCLEOTIDE SEQUENCE</scope>
    <source>
        <tissue evidence="1">Leaf</tissue>
    </source>
</reference>
<keyword evidence="2" id="KW-1185">Reference proteome</keyword>
<comment type="caution">
    <text evidence="1">The sequence shown here is derived from an EMBL/GenBank/DDBJ whole genome shotgun (WGS) entry which is preliminary data.</text>
</comment>
<proteinExistence type="predicted"/>
<dbReference type="Proteomes" id="UP000807159">
    <property type="component" value="Chromosome 8"/>
</dbReference>
<gene>
    <name evidence="1" type="ORF">H0E87_016104</name>
</gene>
<evidence type="ECO:0000313" key="1">
    <source>
        <dbReference type="EMBL" id="KAH8501152.1"/>
    </source>
</evidence>
<protein>
    <submittedName>
        <fullName evidence="1">Uncharacterized protein</fullName>
    </submittedName>
</protein>